<keyword evidence="3" id="KW-0808">Transferase</keyword>
<protein>
    <submittedName>
        <fullName evidence="3">Acyltransferase</fullName>
        <ecNumber evidence="3">2.3.-.-</ecNumber>
    </submittedName>
</protein>
<accession>A0ABZ1E447</accession>
<reference evidence="3 4" key="1">
    <citation type="submission" date="2023-09" db="EMBL/GenBank/DDBJ databases">
        <title>Thioclava shenzhenensis sp. nov., a multidrug resistant bacteria-antagonizing species isolated from coastal seawater.</title>
        <authorList>
            <person name="Long M."/>
        </authorList>
    </citation>
    <scope>NUCLEOTIDE SEQUENCE [LARGE SCALE GENOMIC DNA]</scope>
    <source>
        <strain evidence="3 4">FTW29</strain>
        <plasmid evidence="3 4">unnamed2</plasmid>
    </source>
</reference>
<feature type="domain" description="Acyltransferase 3" evidence="2">
    <location>
        <begin position="9"/>
        <end position="328"/>
    </location>
</feature>
<dbReference type="GO" id="GO:0016746">
    <property type="term" value="F:acyltransferase activity"/>
    <property type="evidence" value="ECO:0007669"/>
    <property type="project" value="UniProtKB-KW"/>
</dbReference>
<dbReference type="PANTHER" id="PTHR23028:SF53">
    <property type="entry name" value="ACYL_TRANSF_3 DOMAIN-CONTAINING PROTEIN"/>
    <property type="match status" value="1"/>
</dbReference>
<dbReference type="EC" id="2.3.-.-" evidence="3"/>
<name>A0ABZ1E447_9RHOB</name>
<feature type="transmembrane region" description="Helical" evidence="1">
    <location>
        <begin position="285"/>
        <end position="303"/>
    </location>
</feature>
<feature type="transmembrane region" description="Helical" evidence="1">
    <location>
        <begin position="225"/>
        <end position="245"/>
    </location>
</feature>
<dbReference type="Proteomes" id="UP001623290">
    <property type="component" value="Plasmid unnamed2"/>
</dbReference>
<dbReference type="EMBL" id="CP135445">
    <property type="protein sequence ID" value="WRY35807.1"/>
    <property type="molecule type" value="Genomic_DNA"/>
</dbReference>
<keyword evidence="1" id="KW-0812">Transmembrane</keyword>
<evidence type="ECO:0000256" key="1">
    <source>
        <dbReference type="SAM" id="Phobius"/>
    </source>
</evidence>
<dbReference type="Pfam" id="PF01757">
    <property type="entry name" value="Acyl_transf_3"/>
    <property type="match status" value="1"/>
</dbReference>
<evidence type="ECO:0000259" key="2">
    <source>
        <dbReference type="Pfam" id="PF01757"/>
    </source>
</evidence>
<feature type="transmembrane region" description="Helical" evidence="1">
    <location>
        <begin position="197"/>
        <end position="213"/>
    </location>
</feature>
<keyword evidence="1" id="KW-1133">Transmembrane helix</keyword>
<geneLocation type="plasmid" evidence="3 4">
    <name>unnamed2</name>
</geneLocation>
<keyword evidence="3" id="KW-0614">Plasmid</keyword>
<feature type="transmembrane region" description="Helical" evidence="1">
    <location>
        <begin position="144"/>
        <end position="172"/>
    </location>
</feature>
<dbReference type="InterPro" id="IPR050879">
    <property type="entry name" value="Acyltransferase_3"/>
</dbReference>
<keyword evidence="3" id="KW-0012">Acyltransferase</keyword>
<dbReference type="InterPro" id="IPR002656">
    <property type="entry name" value="Acyl_transf_3_dom"/>
</dbReference>
<dbReference type="RefSeq" id="WP_330629553.1">
    <property type="nucleotide sequence ID" value="NZ_CP135445.1"/>
</dbReference>
<organism evidence="3 4">
    <name type="scientific">Thioclava litoralis</name>
    <dbReference type="NCBI Taxonomy" id="3076557"/>
    <lineage>
        <taxon>Bacteria</taxon>
        <taxon>Pseudomonadati</taxon>
        <taxon>Pseudomonadota</taxon>
        <taxon>Alphaproteobacteria</taxon>
        <taxon>Rhodobacterales</taxon>
        <taxon>Paracoccaceae</taxon>
        <taxon>Thioclava</taxon>
    </lineage>
</organism>
<dbReference type="PANTHER" id="PTHR23028">
    <property type="entry name" value="ACETYLTRANSFERASE"/>
    <property type="match status" value="1"/>
</dbReference>
<evidence type="ECO:0000313" key="3">
    <source>
        <dbReference type="EMBL" id="WRY35807.1"/>
    </source>
</evidence>
<keyword evidence="1" id="KW-0472">Membrane</keyword>
<sequence length="358" mass="39919">MKSNPAYIPSLDGLRAISIAIVFLSHAGLGHIVPGGFGVTVFFFISGFLITSLLCREYDRYGSISLRVFYLRRVLRLMPPLACAMGLAIVLVLAGALVAKIDIPTLLSQIFFLSNYYQIYGNSQSIPGLGVLWSLAVEEHFYMLWPFIFILFARNIIGFRSLTLALIGFLVWRGIRFYVLGSSENALYYLSDARLDSLLYGCVLALMMWCGYLPRENVSTKWRGALLVGALGVLLVSLVLRDAAFRGTLRYSLQSLALMPVFYYAVTTPDMALFRPLNWPVLRKIGVWSYSIYLVHFVLINLFNQQITGAHAHLISGGLALIGSLVYAAVVYHFVEVPSARFRHKITRRAPKGEPVGA</sequence>
<feature type="transmembrane region" description="Helical" evidence="1">
    <location>
        <begin position="251"/>
        <end position="273"/>
    </location>
</feature>
<feature type="transmembrane region" description="Helical" evidence="1">
    <location>
        <begin position="77"/>
        <end position="99"/>
    </location>
</feature>
<feature type="transmembrane region" description="Helical" evidence="1">
    <location>
        <begin position="315"/>
        <end position="335"/>
    </location>
</feature>
<keyword evidence="4" id="KW-1185">Reference proteome</keyword>
<feature type="transmembrane region" description="Helical" evidence="1">
    <location>
        <begin position="35"/>
        <end position="56"/>
    </location>
</feature>
<evidence type="ECO:0000313" key="4">
    <source>
        <dbReference type="Proteomes" id="UP001623290"/>
    </source>
</evidence>
<gene>
    <name evidence="3" type="ORF">RPE78_16425</name>
</gene>
<proteinExistence type="predicted"/>